<keyword evidence="3" id="KW-1185">Reference proteome</keyword>
<evidence type="ECO:0000313" key="3">
    <source>
        <dbReference type="Proteomes" id="UP000280298"/>
    </source>
</evidence>
<dbReference type="EMBL" id="CP034539">
    <property type="protein sequence ID" value="AZQ32277.1"/>
    <property type="molecule type" value="Genomic_DNA"/>
</dbReference>
<sequence>MITRSARIPHTQSAAAYSAGVSMRSSRSRRTKSATSCSEAGAVGRPPSFDSEAHKQRNAVAQCINRLKRRRGIAIPYEKTATIYLAGLQIAGIFLRSRPMIQSKAPKPYTERHLDDAPAFVCAPSTCRW</sequence>
<dbReference type="Proteomes" id="UP000280298">
    <property type="component" value="Chromosome"/>
</dbReference>
<feature type="region of interest" description="Disordered" evidence="1">
    <location>
        <begin position="1"/>
        <end position="54"/>
    </location>
</feature>
<protein>
    <recommendedName>
        <fullName evidence="4">Transposase</fullName>
    </recommendedName>
</protein>
<reference evidence="2 3" key="1">
    <citation type="journal article" date="2019" name="Int. J. Syst. Evol. Microbiol.">
        <title>Streptomyces cyaneochromogenes sp. nov., a blue pigment-producing actinomycete from manganese-contaminated soil.</title>
        <authorList>
            <person name="Tang X."/>
            <person name="Zhao J."/>
            <person name="Li K."/>
            <person name="Chen Z."/>
            <person name="Sun Y."/>
            <person name="Gao J."/>
        </authorList>
    </citation>
    <scope>NUCLEOTIDE SEQUENCE [LARGE SCALE GENOMIC DNA]</scope>
    <source>
        <strain evidence="2 3">MK-45</strain>
    </source>
</reference>
<name>A0A3S5HT73_9ACTN</name>
<evidence type="ECO:0000313" key="2">
    <source>
        <dbReference type="EMBL" id="AZQ32277.1"/>
    </source>
</evidence>
<gene>
    <name evidence="2" type="ORF">EJ357_01355</name>
</gene>
<dbReference type="KEGG" id="scya:EJ357_01355"/>
<dbReference type="AlphaFoldDB" id="A0A3S5HT73"/>
<proteinExistence type="predicted"/>
<evidence type="ECO:0000256" key="1">
    <source>
        <dbReference type="SAM" id="MobiDB-lite"/>
    </source>
</evidence>
<organism evidence="2 3">
    <name type="scientific">Streptomyces cyaneochromogenes</name>
    <dbReference type="NCBI Taxonomy" id="2496836"/>
    <lineage>
        <taxon>Bacteria</taxon>
        <taxon>Bacillati</taxon>
        <taxon>Actinomycetota</taxon>
        <taxon>Actinomycetes</taxon>
        <taxon>Kitasatosporales</taxon>
        <taxon>Streptomycetaceae</taxon>
        <taxon>Streptomyces</taxon>
    </lineage>
</organism>
<evidence type="ECO:0008006" key="4">
    <source>
        <dbReference type="Google" id="ProtNLM"/>
    </source>
</evidence>
<accession>A0A3S5HT73</accession>
<dbReference type="OrthoDB" id="4546548at2"/>